<evidence type="ECO:0008006" key="3">
    <source>
        <dbReference type="Google" id="ProtNLM"/>
    </source>
</evidence>
<name>A0ABY2H224_9HYPO</name>
<dbReference type="Proteomes" id="UP001642720">
    <property type="component" value="Unassembled WGS sequence"/>
</dbReference>
<gene>
    <name evidence="1" type="ORF">CCMA1212_006205</name>
</gene>
<dbReference type="RefSeq" id="XP_073557731.1">
    <property type="nucleotide sequence ID" value="XM_073703439.1"/>
</dbReference>
<keyword evidence="2" id="KW-1185">Reference proteome</keyword>
<reference evidence="1 2" key="1">
    <citation type="submission" date="2018-01" db="EMBL/GenBank/DDBJ databases">
        <title>Genome characterization of the sugarcane-associated fungus Trichoderma ghanense CCMA-1212 and their application in lignocelulose bioconversion.</title>
        <authorList>
            <person name="Steindorff A.S."/>
            <person name="Mendes T.D."/>
            <person name="Vilela E.S.D."/>
            <person name="Rodrigues D.S."/>
            <person name="Formighieri E.F."/>
            <person name="Melo I.S."/>
            <person name="Favaro L.C.L."/>
        </authorList>
    </citation>
    <scope>NUCLEOTIDE SEQUENCE [LARGE SCALE GENOMIC DNA]</scope>
    <source>
        <strain evidence="1 2">CCMA-1212</strain>
    </source>
</reference>
<evidence type="ECO:0000313" key="1">
    <source>
        <dbReference type="EMBL" id="TFB01530.1"/>
    </source>
</evidence>
<dbReference type="GeneID" id="300577889"/>
<proteinExistence type="predicted"/>
<accession>A0ABY2H224</accession>
<organism evidence="1 2">
    <name type="scientific">Trichoderma ghanense</name>
    <dbReference type="NCBI Taxonomy" id="65468"/>
    <lineage>
        <taxon>Eukaryota</taxon>
        <taxon>Fungi</taxon>
        <taxon>Dikarya</taxon>
        <taxon>Ascomycota</taxon>
        <taxon>Pezizomycotina</taxon>
        <taxon>Sordariomycetes</taxon>
        <taxon>Hypocreomycetidae</taxon>
        <taxon>Hypocreales</taxon>
        <taxon>Hypocreaceae</taxon>
        <taxon>Trichoderma</taxon>
    </lineage>
</organism>
<dbReference type="EMBL" id="PPTA01000008">
    <property type="protein sequence ID" value="TFB01530.1"/>
    <property type="molecule type" value="Genomic_DNA"/>
</dbReference>
<evidence type="ECO:0000313" key="2">
    <source>
        <dbReference type="Proteomes" id="UP001642720"/>
    </source>
</evidence>
<dbReference type="Gene3D" id="3.40.50.1820">
    <property type="entry name" value="alpha/beta hydrolase"/>
    <property type="match status" value="1"/>
</dbReference>
<dbReference type="InterPro" id="IPR029058">
    <property type="entry name" value="AB_hydrolase_fold"/>
</dbReference>
<sequence length="407" mass="45341">MSTMSKLHLVKQIGEAIAQPSAQYLLGSYAGISAAAKQVPRQKIQFLGKKATDYMTEDLDDILNAKFSAHDMFRKQMPKGFLLEKTFHFAFNPSTKLGVPLQGDHMLQEGQTIEVEAFGWAVRDTVNKKIYIFFKGTVFTSTEILASTGTDKFGFNNDDIVPASVLIKDMPGYAKGSNARWMSSRVTYIDKDGKERVLVKSMTEQMREYAHRKDLEGYQVILLGHSVGATELAIMFGHLGTVNPHLLSAIAFCVGPYRFLSEDAVKWLNQKAPGPWVNLINGNDFVSLASTIRGSIGTGLLTRPAITEEVILQWLKDNPFWLPGQAFGFESIQGVGWSPFANHSVSVYELALRPDNFPLILPLEDGLEGVLRFKPQCGKFQPIEPRSEEDRALIAMLKDESEGYIHN</sequence>
<protein>
    <recommendedName>
        <fullName evidence="3">Fungal lipase-like domain-containing protein</fullName>
    </recommendedName>
</protein>
<dbReference type="SUPFAM" id="SSF53474">
    <property type="entry name" value="alpha/beta-Hydrolases"/>
    <property type="match status" value="1"/>
</dbReference>
<comment type="caution">
    <text evidence="1">The sequence shown here is derived from an EMBL/GenBank/DDBJ whole genome shotgun (WGS) entry which is preliminary data.</text>
</comment>